<proteinExistence type="predicted"/>
<evidence type="ECO:0000313" key="1">
    <source>
        <dbReference type="EMBL" id="SDF36464.1"/>
    </source>
</evidence>
<keyword evidence="2" id="KW-1185">Reference proteome</keyword>
<organism evidence="1 2">
    <name type="scientific">Salipiger thiooxidans</name>
    <dbReference type="NCBI Taxonomy" id="282683"/>
    <lineage>
        <taxon>Bacteria</taxon>
        <taxon>Pseudomonadati</taxon>
        <taxon>Pseudomonadota</taxon>
        <taxon>Alphaproteobacteria</taxon>
        <taxon>Rhodobacterales</taxon>
        <taxon>Roseobacteraceae</taxon>
        <taxon>Salipiger</taxon>
    </lineage>
</organism>
<gene>
    <name evidence="1" type="ORF">SAMN04488105_11874</name>
</gene>
<name>A0A1G7KHG7_9RHOB</name>
<dbReference type="Proteomes" id="UP000198994">
    <property type="component" value="Unassembled WGS sequence"/>
</dbReference>
<sequence length="332" mass="35220">MPLPPVPMVEIHRGPLAESLHVGHAVICDGTGQIVEAWGDPDKLVLPRSSAKMIQALPLVASGAAAARHLAEPQLALACASHEGAPLHVTAVNAWLEDLGLTDDDLRCGAEPSRDKALRFQMIRDEETPCQVHNNCSGKHAGFLTLTQHLQAGPEYVDPDHAVQIAVRDAFETVTDQSSPFFGIDGCSAPNYATTMHGMARAMAWFATAGQRSDALSRAGAQLVQAMIAFPDYVAGDGRACTLLMRAANEPVAIKTGAEGYFIAILPQRGLGIALKVVDGATRASNCAIAAILVKLGVLDPAHPDVNTFLIPEIRNWRGLLTGEIRPAPSFP</sequence>
<dbReference type="InterPro" id="IPR010349">
    <property type="entry name" value="Asparaginase_II"/>
</dbReference>
<protein>
    <submittedName>
        <fullName evidence="1">Asparaginase</fullName>
    </submittedName>
</protein>
<dbReference type="EMBL" id="FNAV01000018">
    <property type="protein sequence ID" value="SDF36464.1"/>
    <property type="molecule type" value="Genomic_DNA"/>
</dbReference>
<evidence type="ECO:0000313" key="2">
    <source>
        <dbReference type="Proteomes" id="UP000198994"/>
    </source>
</evidence>
<dbReference type="PANTHER" id="PTHR42110">
    <property type="entry name" value="L-ASPARAGINASE, PUTATIVE (AFU_ORTHOLOGUE AFUA_3G11890)-RELATED"/>
    <property type="match status" value="1"/>
</dbReference>
<dbReference type="AlphaFoldDB" id="A0A1G7KHG7"/>
<dbReference type="PANTHER" id="PTHR42110:SF1">
    <property type="entry name" value="L-ASPARAGINASE, PUTATIVE (AFU_ORTHOLOGUE AFUA_3G11890)-RELATED"/>
    <property type="match status" value="1"/>
</dbReference>
<dbReference type="Pfam" id="PF06089">
    <property type="entry name" value="Asparaginase_II"/>
    <property type="match status" value="1"/>
</dbReference>
<accession>A0A1G7KHG7</accession>
<dbReference type="RefSeq" id="WP_242661823.1">
    <property type="nucleotide sequence ID" value="NZ_FNAV01000018.1"/>
</dbReference>
<reference evidence="2" key="1">
    <citation type="submission" date="2016-10" db="EMBL/GenBank/DDBJ databases">
        <authorList>
            <person name="Varghese N."/>
            <person name="Submissions S."/>
        </authorList>
    </citation>
    <scope>NUCLEOTIDE SEQUENCE [LARGE SCALE GENOMIC DNA]</scope>
    <source>
        <strain evidence="2">DSM 10146</strain>
    </source>
</reference>